<dbReference type="GO" id="GO:0003714">
    <property type="term" value="F:transcription corepressor activity"/>
    <property type="evidence" value="ECO:0007669"/>
    <property type="project" value="TreeGrafter"/>
</dbReference>
<evidence type="ECO:0000259" key="8">
    <source>
        <dbReference type="PROSITE" id="PS50011"/>
    </source>
</evidence>
<evidence type="ECO:0000256" key="6">
    <source>
        <dbReference type="PROSITE-ProRule" id="PRU10141"/>
    </source>
</evidence>
<dbReference type="GO" id="GO:0046332">
    <property type="term" value="F:SMAD binding"/>
    <property type="evidence" value="ECO:0007669"/>
    <property type="project" value="TreeGrafter"/>
</dbReference>
<dbReference type="GO" id="GO:0045944">
    <property type="term" value="P:positive regulation of transcription by RNA polymerase II"/>
    <property type="evidence" value="ECO:0007669"/>
    <property type="project" value="TreeGrafter"/>
</dbReference>
<name>A0A9N7YNT4_PLEPL</name>
<dbReference type="InterPro" id="IPR008271">
    <property type="entry name" value="Ser/Thr_kinase_AS"/>
</dbReference>
<dbReference type="Proteomes" id="UP001153269">
    <property type="component" value="Unassembled WGS sequence"/>
</dbReference>
<dbReference type="SMART" id="SM00220">
    <property type="entry name" value="S_TKc"/>
    <property type="match status" value="1"/>
</dbReference>
<evidence type="ECO:0000313" key="9">
    <source>
        <dbReference type="EMBL" id="CAB1438734.1"/>
    </source>
</evidence>
<evidence type="ECO:0000256" key="7">
    <source>
        <dbReference type="SAM" id="MobiDB-lite"/>
    </source>
</evidence>
<accession>A0A9N7YNT4</accession>
<keyword evidence="2" id="KW-0808">Transferase</keyword>
<keyword evidence="10" id="KW-1185">Reference proteome</keyword>
<evidence type="ECO:0000256" key="2">
    <source>
        <dbReference type="ARBA" id="ARBA00022679"/>
    </source>
</evidence>
<dbReference type="GO" id="GO:0042771">
    <property type="term" value="P:intrinsic apoptotic signaling pathway in response to DNA damage by p53 class mediator"/>
    <property type="evidence" value="ECO:0007669"/>
    <property type="project" value="TreeGrafter"/>
</dbReference>
<dbReference type="PANTHER" id="PTHR24058:SF53">
    <property type="entry name" value="HOMEODOMAIN-INTERACTING PROTEIN KINASE 2"/>
    <property type="match status" value="1"/>
</dbReference>
<dbReference type="GO" id="GO:0007224">
    <property type="term" value="P:smoothened signaling pathway"/>
    <property type="evidence" value="ECO:0007669"/>
    <property type="project" value="TreeGrafter"/>
</dbReference>
<dbReference type="GO" id="GO:0004674">
    <property type="term" value="F:protein serine/threonine kinase activity"/>
    <property type="evidence" value="ECO:0007669"/>
    <property type="project" value="UniProtKB-KW"/>
</dbReference>
<proteinExistence type="predicted"/>
<evidence type="ECO:0000256" key="3">
    <source>
        <dbReference type="ARBA" id="ARBA00022741"/>
    </source>
</evidence>
<dbReference type="PROSITE" id="PS00107">
    <property type="entry name" value="PROTEIN_KINASE_ATP"/>
    <property type="match status" value="1"/>
</dbReference>
<keyword evidence="1" id="KW-0723">Serine/threonine-protein kinase</keyword>
<dbReference type="Gene3D" id="1.10.510.10">
    <property type="entry name" value="Transferase(Phosphotransferase) domain 1"/>
    <property type="match status" value="1"/>
</dbReference>
<dbReference type="SUPFAM" id="SSF56112">
    <property type="entry name" value="Protein kinase-like (PK-like)"/>
    <property type="match status" value="1"/>
</dbReference>
<sequence>MDLNNKKRPDDVKLLRMPALPNGFYILDTLGSGSFGIVQQCLKVDTKEIVALKILSKVDGQKELDILEALREIGQDKNNFVRFNGHLTHCDKVLLEFEKLDKTLFDWIGMSGGKGRPLSEIQAITKQLLVSLTALKSLKMVHADIKPNNIMLVDQQRQPSKVKLIDFGMATRVSELETGHNFQIIGFRAPEVMLGLPLNEAMDMWSLGCIVAYLYLGTCLYKLGTCKYQAMKNLVKINGQPNDNLLNSGRCTNVFFTKTKYIEKQWWSLKEHCCCEECAVPGRKRTKSSQSSKGSPASSTIQKPGQFTSLDDIVLTRPGAAENEDTQAFLSLLKKMLHLDAKKRIDPSEALRHPFMTMKHFPSECVSNPDMPSVPGRRRVRRLAGCNAKGNKTCVVGVKERYDSSAITSKAEASPKRARGGRGEKISCIDKRVKGDAEINTRQKHMKNFPSECVSNPDMPSAPRRRRVRPSAGCNSKGNKTCVVGVKESYDSSPNTSKAEASPERARGGHGEKISCTKKRTKGDAEISPRKKSMKNLPSECVSNPDMPSAPSRRRVRPKKIMKKVLTFFKGLLPCCNVDVAD</sequence>
<organism evidence="9 10">
    <name type="scientific">Pleuronectes platessa</name>
    <name type="common">European plaice</name>
    <dbReference type="NCBI Taxonomy" id="8262"/>
    <lineage>
        <taxon>Eukaryota</taxon>
        <taxon>Metazoa</taxon>
        <taxon>Chordata</taxon>
        <taxon>Craniata</taxon>
        <taxon>Vertebrata</taxon>
        <taxon>Euteleostomi</taxon>
        <taxon>Actinopterygii</taxon>
        <taxon>Neopterygii</taxon>
        <taxon>Teleostei</taxon>
        <taxon>Neoteleostei</taxon>
        <taxon>Acanthomorphata</taxon>
        <taxon>Carangaria</taxon>
        <taxon>Pleuronectiformes</taxon>
        <taxon>Pleuronectoidei</taxon>
        <taxon>Pleuronectidae</taxon>
        <taxon>Pleuronectes</taxon>
    </lineage>
</organism>
<dbReference type="Pfam" id="PF00069">
    <property type="entry name" value="Pkinase"/>
    <property type="match status" value="1"/>
</dbReference>
<dbReference type="GO" id="GO:0005524">
    <property type="term" value="F:ATP binding"/>
    <property type="evidence" value="ECO:0007669"/>
    <property type="project" value="UniProtKB-UniRule"/>
</dbReference>
<feature type="domain" description="Protein kinase" evidence="8">
    <location>
        <begin position="24"/>
        <end position="356"/>
    </location>
</feature>
<feature type="region of interest" description="Disordered" evidence="7">
    <location>
        <begin position="285"/>
        <end position="304"/>
    </location>
</feature>
<keyword evidence="3 6" id="KW-0547">Nucleotide-binding</keyword>
<dbReference type="InterPro" id="IPR011009">
    <property type="entry name" value="Kinase-like_dom_sf"/>
</dbReference>
<dbReference type="PROSITE" id="PS00108">
    <property type="entry name" value="PROTEIN_KINASE_ST"/>
    <property type="match status" value="1"/>
</dbReference>
<evidence type="ECO:0000256" key="4">
    <source>
        <dbReference type="ARBA" id="ARBA00022777"/>
    </source>
</evidence>
<dbReference type="AlphaFoldDB" id="A0A9N7YNT4"/>
<dbReference type="Gene3D" id="3.30.200.20">
    <property type="entry name" value="Phosphorylase Kinase, domain 1"/>
    <property type="match status" value="1"/>
</dbReference>
<dbReference type="GO" id="GO:0016605">
    <property type="term" value="C:PML body"/>
    <property type="evidence" value="ECO:0007669"/>
    <property type="project" value="TreeGrafter"/>
</dbReference>
<dbReference type="EMBL" id="CADEAL010002201">
    <property type="protein sequence ID" value="CAB1438734.1"/>
    <property type="molecule type" value="Genomic_DNA"/>
</dbReference>
<feature type="binding site" evidence="6">
    <location>
        <position position="53"/>
    </location>
    <ligand>
        <name>ATP</name>
        <dbReference type="ChEBI" id="CHEBI:30616"/>
    </ligand>
</feature>
<dbReference type="GO" id="GO:0005737">
    <property type="term" value="C:cytoplasm"/>
    <property type="evidence" value="ECO:0007669"/>
    <property type="project" value="TreeGrafter"/>
</dbReference>
<protein>
    <recommendedName>
        <fullName evidence="8">Protein kinase domain-containing protein</fullName>
    </recommendedName>
</protein>
<dbReference type="InterPro" id="IPR050494">
    <property type="entry name" value="Ser_Thr_dual-spec_kinase"/>
</dbReference>
<reference evidence="9" key="1">
    <citation type="submission" date="2020-03" db="EMBL/GenBank/DDBJ databases">
        <authorList>
            <person name="Weist P."/>
        </authorList>
    </citation>
    <scope>NUCLEOTIDE SEQUENCE</scope>
</reference>
<dbReference type="GO" id="GO:0003713">
    <property type="term" value="F:transcription coactivator activity"/>
    <property type="evidence" value="ECO:0007669"/>
    <property type="project" value="TreeGrafter"/>
</dbReference>
<gene>
    <name evidence="9" type="ORF">PLEPLA_LOCUS26626</name>
</gene>
<keyword evidence="5 6" id="KW-0067">ATP-binding</keyword>
<evidence type="ECO:0000256" key="5">
    <source>
        <dbReference type="ARBA" id="ARBA00022840"/>
    </source>
</evidence>
<dbReference type="InterPro" id="IPR017441">
    <property type="entry name" value="Protein_kinase_ATP_BS"/>
</dbReference>
<dbReference type="GO" id="GO:0004713">
    <property type="term" value="F:protein tyrosine kinase activity"/>
    <property type="evidence" value="ECO:0007669"/>
    <property type="project" value="TreeGrafter"/>
</dbReference>
<comment type="caution">
    <text evidence="9">The sequence shown here is derived from an EMBL/GenBank/DDBJ whole genome shotgun (WGS) entry which is preliminary data.</text>
</comment>
<feature type="compositionally biased region" description="Low complexity" evidence="7">
    <location>
        <begin position="288"/>
        <end position="299"/>
    </location>
</feature>
<evidence type="ECO:0000313" key="10">
    <source>
        <dbReference type="Proteomes" id="UP001153269"/>
    </source>
</evidence>
<dbReference type="PANTHER" id="PTHR24058">
    <property type="entry name" value="DUAL SPECIFICITY PROTEIN KINASE"/>
    <property type="match status" value="1"/>
</dbReference>
<feature type="compositionally biased region" description="Basic and acidic residues" evidence="7">
    <location>
        <begin position="501"/>
        <end position="515"/>
    </location>
</feature>
<dbReference type="InterPro" id="IPR000719">
    <property type="entry name" value="Prot_kinase_dom"/>
</dbReference>
<dbReference type="PROSITE" id="PS50011">
    <property type="entry name" value="PROTEIN_KINASE_DOM"/>
    <property type="match status" value="1"/>
</dbReference>
<evidence type="ECO:0000256" key="1">
    <source>
        <dbReference type="ARBA" id="ARBA00022527"/>
    </source>
</evidence>
<keyword evidence="4" id="KW-0418">Kinase</keyword>
<feature type="region of interest" description="Disordered" evidence="7">
    <location>
        <begin position="448"/>
        <end position="556"/>
    </location>
</feature>